<protein>
    <recommendedName>
        <fullName evidence="3">F-box domain-containing protein</fullName>
    </recommendedName>
</protein>
<dbReference type="EMBL" id="KB445802">
    <property type="protein sequence ID" value="EMD34682.1"/>
    <property type="molecule type" value="Genomic_DNA"/>
</dbReference>
<proteinExistence type="predicted"/>
<reference evidence="1 2" key="1">
    <citation type="journal article" date="2012" name="Proc. Natl. Acad. Sci. U.S.A.">
        <title>Comparative genomics of Ceriporiopsis subvermispora and Phanerochaete chrysosporium provide insight into selective ligninolysis.</title>
        <authorList>
            <person name="Fernandez-Fueyo E."/>
            <person name="Ruiz-Duenas F.J."/>
            <person name="Ferreira P."/>
            <person name="Floudas D."/>
            <person name="Hibbett D.S."/>
            <person name="Canessa P."/>
            <person name="Larrondo L.F."/>
            <person name="James T.Y."/>
            <person name="Seelenfreund D."/>
            <person name="Lobos S."/>
            <person name="Polanco R."/>
            <person name="Tello M."/>
            <person name="Honda Y."/>
            <person name="Watanabe T."/>
            <person name="Watanabe T."/>
            <person name="Ryu J.S."/>
            <person name="Kubicek C.P."/>
            <person name="Schmoll M."/>
            <person name="Gaskell J."/>
            <person name="Hammel K.E."/>
            <person name="St John F.J."/>
            <person name="Vanden Wymelenberg A."/>
            <person name="Sabat G."/>
            <person name="Splinter BonDurant S."/>
            <person name="Syed K."/>
            <person name="Yadav J.S."/>
            <person name="Doddapaneni H."/>
            <person name="Subramanian V."/>
            <person name="Lavin J.L."/>
            <person name="Oguiza J.A."/>
            <person name="Perez G."/>
            <person name="Pisabarro A.G."/>
            <person name="Ramirez L."/>
            <person name="Santoyo F."/>
            <person name="Master E."/>
            <person name="Coutinho P.M."/>
            <person name="Henrissat B."/>
            <person name="Lombard V."/>
            <person name="Magnuson J.K."/>
            <person name="Kuees U."/>
            <person name="Hori C."/>
            <person name="Igarashi K."/>
            <person name="Samejima M."/>
            <person name="Held B.W."/>
            <person name="Barry K.W."/>
            <person name="LaButti K.M."/>
            <person name="Lapidus A."/>
            <person name="Lindquist E.A."/>
            <person name="Lucas S.M."/>
            <person name="Riley R."/>
            <person name="Salamov A.A."/>
            <person name="Hoffmeister D."/>
            <person name="Schwenk D."/>
            <person name="Hadar Y."/>
            <person name="Yarden O."/>
            <person name="de Vries R.P."/>
            <person name="Wiebenga A."/>
            <person name="Stenlid J."/>
            <person name="Eastwood D."/>
            <person name="Grigoriev I.V."/>
            <person name="Berka R.M."/>
            <person name="Blanchette R.A."/>
            <person name="Kersten P."/>
            <person name="Martinez A.T."/>
            <person name="Vicuna R."/>
            <person name="Cullen D."/>
        </authorList>
    </citation>
    <scope>NUCLEOTIDE SEQUENCE [LARGE SCALE GENOMIC DNA]</scope>
    <source>
        <strain evidence="1 2">B</strain>
    </source>
</reference>
<dbReference type="SUPFAM" id="SSF52047">
    <property type="entry name" value="RNI-like"/>
    <property type="match status" value="1"/>
</dbReference>
<dbReference type="InterPro" id="IPR032675">
    <property type="entry name" value="LRR_dom_sf"/>
</dbReference>
<evidence type="ECO:0000313" key="1">
    <source>
        <dbReference type="EMBL" id="EMD34682.1"/>
    </source>
</evidence>
<dbReference type="HOGENOM" id="CLU_760763_0_0_1"/>
<organism evidence="1 2">
    <name type="scientific">Ceriporiopsis subvermispora (strain B)</name>
    <name type="common">White-rot fungus</name>
    <name type="synonym">Gelatoporia subvermispora</name>
    <dbReference type="NCBI Taxonomy" id="914234"/>
    <lineage>
        <taxon>Eukaryota</taxon>
        <taxon>Fungi</taxon>
        <taxon>Dikarya</taxon>
        <taxon>Basidiomycota</taxon>
        <taxon>Agaricomycotina</taxon>
        <taxon>Agaricomycetes</taxon>
        <taxon>Polyporales</taxon>
        <taxon>Gelatoporiaceae</taxon>
        <taxon>Gelatoporia</taxon>
    </lineage>
</organism>
<evidence type="ECO:0000313" key="2">
    <source>
        <dbReference type="Proteomes" id="UP000016930"/>
    </source>
</evidence>
<dbReference type="Proteomes" id="UP000016930">
    <property type="component" value="Unassembled WGS sequence"/>
</dbReference>
<name>M2R8A7_CERS8</name>
<accession>M2R8A7</accession>
<keyword evidence="2" id="KW-1185">Reference proteome</keyword>
<dbReference type="Gene3D" id="3.80.10.10">
    <property type="entry name" value="Ribonuclease Inhibitor"/>
    <property type="match status" value="1"/>
</dbReference>
<dbReference type="AlphaFoldDB" id="M2R8A7"/>
<sequence>MLPPTRRHLFCRISLNSPELCKTFTDLLDTSAKASTRVAYYVRHLSLFQVNTMPSVEGVLMRLPPLPNITSLSMTDYSTLETHSLTEHTRYRLYEVLGNIERLSLHGISFIDTNDLGALLSGFPRLHSLDLQALYIHAPDRHQTAVHSKPVPALEITELYMSFCPPAAIQYLLHVVCGPKLRTLSCEGQLTPQSEWDSLQNALLKSGSCLEVLKIFIDPVSGVPTPLLDCLSNDRLREIQFFIRRADQTRISPLMTRLRPHDLKSLHLRFNAAWGPDNVTLLLDDREMTDHILANLVQNMKNLVLILDIEVWEGTFHWTRTITWNGAWERVNRALDMWFPQLRQEAPSGRLLLSCVLGLQSRAL</sequence>
<evidence type="ECO:0008006" key="3">
    <source>
        <dbReference type="Google" id="ProtNLM"/>
    </source>
</evidence>
<gene>
    <name evidence="1" type="ORF">CERSUDRAFT_116871</name>
</gene>